<dbReference type="Pfam" id="PF01580">
    <property type="entry name" value="FtsK_SpoIIIE"/>
    <property type="match status" value="1"/>
</dbReference>
<organism evidence="4">
    <name type="scientific">Siphoviridae sp. ct6JW23</name>
    <dbReference type="NCBI Taxonomy" id="2825342"/>
    <lineage>
        <taxon>Viruses</taxon>
        <taxon>Duplodnaviria</taxon>
        <taxon>Heunggongvirae</taxon>
        <taxon>Uroviricota</taxon>
        <taxon>Caudoviricetes</taxon>
    </lineage>
</organism>
<reference evidence="4" key="1">
    <citation type="journal article" date="2021" name="Proc. Natl. Acad. Sci. U.S.A.">
        <title>A Catalog of Tens of Thousands of Viruses from Human Metagenomes Reveals Hidden Associations with Chronic Diseases.</title>
        <authorList>
            <person name="Tisza M.J."/>
            <person name="Buck C.B."/>
        </authorList>
    </citation>
    <scope>NUCLEOTIDE SEQUENCE</scope>
    <source>
        <strain evidence="4">Ct6JW23</strain>
    </source>
</reference>
<dbReference type="SUPFAM" id="SSF52540">
    <property type="entry name" value="P-loop containing nucleoside triphosphate hydrolases"/>
    <property type="match status" value="1"/>
</dbReference>
<dbReference type="PANTHER" id="PTHR22683">
    <property type="entry name" value="SPORULATION PROTEIN RELATED"/>
    <property type="match status" value="1"/>
</dbReference>
<evidence type="ECO:0000313" key="4">
    <source>
        <dbReference type="EMBL" id="DAE25528.1"/>
    </source>
</evidence>
<feature type="domain" description="FtsK" evidence="3">
    <location>
        <begin position="351"/>
        <end position="555"/>
    </location>
</feature>
<evidence type="ECO:0000256" key="1">
    <source>
        <dbReference type="ARBA" id="ARBA00022741"/>
    </source>
</evidence>
<dbReference type="EMBL" id="BK057808">
    <property type="protein sequence ID" value="DAE25528.1"/>
    <property type="molecule type" value="Genomic_DNA"/>
</dbReference>
<keyword evidence="1" id="KW-0547">Nucleotide-binding</keyword>
<name>A0A8S5R2E9_9CAUD</name>
<evidence type="ECO:0000256" key="2">
    <source>
        <dbReference type="ARBA" id="ARBA00022840"/>
    </source>
</evidence>
<protein>
    <submittedName>
        <fullName evidence="4">DNA translocase</fullName>
    </submittedName>
</protein>
<keyword evidence="2" id="KW-0067">ATP-binding</keyword>
<accession>A0A8S5R2E9</accession>
<dbReference type="PANTHER" id="PTHR22683:SF41">
    <property type="entry name" value="DNA TRANSLOCASE FTSK"/>
    <property type="match status" value="1"/>
</dbReference>
<dbReference type="Gene3D" id="3.40.50.300">
    <property type="entry name" value="P-loop containing nucleotide triphosphate hydrolases"/>
    <property type="match status" value="1"/>
</dbReference>
<dbReference type="CDD" id="cd01127">
    <property type="entry name" value="TrwB_TraG_TraD_VirD4"/>
    <property type="match status" value="1"/>
</dbReference>
<dbReference type="InterPro" id="IPR002543">
    <property type="entry name" value="FtsK_dom"/>
</dbReference>
<dbReference type="GO" id="GO:0005524">
    <property type="term" value="F:ATP binding"/>
    <property type="evidence" value="ECO:0007669"/>
    <property type="project" value="UniProtKB-KW"/>
</dbReference>
<dbReference type="PROSITE" id="PS50901">
    <property type="entry name" value="FTSK"/>
    <property type="match status" value="1"/>
</dbReference>
<sequence>MDREKMMKLAKEYSIACSKTLFAIEQARRDVLNRKEKTINQASSKSISDQGNSQLQLRNSISSQYQEAKNQLELWANQEETVLRVAEYLMIGDAGFKEMPRDGFLPYLIPFLGHANICFSSSSQERFVFARDIIMQSLLQTAPGQLNITIYNPDLLDSFSCFAALEQYELVSTADALVGKLNDMAKAIIENDSLLKSKYNSLIELRKESRQAVGQLQLLVIADDGWINEEKIRIPLLRLATNGIRAGIAVMFVINEAQKKSISQLVKKTTMLYMDNNDRKWHCDIHPNFTLLPNHYTNSDIETQLASIKQASEKVSALTIPFDSIEPASSGWNCSSAEGITINLGKAGLTLASLTLGNDTTQLHNVLITGAPGKGKSNLLEVMIHSICCRYSPDEVELYLLDFKDGLTFKPYSTGNGASWLPHAHVLGLESARDFGVAVLRDLEEERSRRALIMSDDSSASVAIYRKKNPEKRLPRIIVLIDEYQKLVEVSDDLGNEAVKLIENIVKQGRACGIHLVLASQSVAHGGAIAGHEDDIYSTIPVRIALQNSLQESYSIFSQGNDAAARLRVRGEAVLNVNYGATDSNIKFTVAYADPAILQSLRAKWCKTPEGKNHIPITFRKNDQFVLSDAITSIQAWRRAVIENNAAPRLACGMMVSTKKKVLSVSMADDAGRNLAILGSGEGERTSLKSLPVNYAIGTLENMAISLALQHPEGNAFFTFINGLDKTTESNNSIPLWIQTMERFGFGVEIISAKDAAQYFVNLADEMKSISGCDEHHYVIAMGMDRCSGMAESVGDNMFDTSTGASAFQDILKNGPLKGIHILAWWQNVAIYREHIGFSGDGYIDTKMILRMDDATAKSIFGPFVSWSSMPNRTLIHDAIEINENITLLPIAPCDPHSIGKLEAVMWV</sequence>
<dbReference type="GO" id="GO:0003677">
    <property type="term" value="F:DNA binding"/>
    <property type="evidence" value="ECO:0007669"/>
    <property type="project" value="InterPro"/>
</dbReference>
<dbReference type="InterPro" id="IPR027417">
    <property type="entry name" value="P-loop_NTPase"/>
</dbReference>
<dbReference type="InterPro" id="IPR050206">
    <property type="entry name" value="FtsK/SpoIIIE/SftA"/>
</dbReference>
<proteinExistence type="predicted"/>
<evidence type="ECO:0000259" key="3">
    <source>
        <dbReference type="PROSITE" id="PS50901"/>
    </source>
</evidence>